<name>A0A8H8D439_AJECA</name>
<sequence length="64" mass="7140">MWSFLSFSIHSVLVGKRTVVYISGPPFVQDGNTCVRVYVCEKSLRPLAVPGTLFGENLRGHLPY</sequence>
<comment type="caution">
    <text evidence="2">The sequence shown here is derived from an EMBL/GenBank/DDBJ whole genome shotgun (WGS) entry which is preliminary data.</text>
</comment>
<feature type="signal peptide" evidence="1">
    <location>
        <begin position="1"/>
        <end position="15"/>
    </location>
</feature>
<dbReference type="Proteomes" id="UP000670092">
    <property type="component" value="Unassembled WGS sequence"/>
</dbReference>
<dbReference type="EMBL" id="JAEVHI010000002">
    <property type="protein sequence ID" value="KAG5300137.1"/>
    <property type="molecule type" value="Genomic_DNA"/>
</dbReference>
<proteinExistence type="predicted"/>
<evidence type="ECO:0000313" key="3">
    <source>
        <dbReference type="Proteomes" id="UP000670092"/>
    </source>
</evidence>
<reference evidence="2 3" key="1">
    <citation type="submission" date="2021-01" db="EMBL/GenBank/DDBJ databases">
        <title>Chromosome-level genome assembly of a human fungal pathogen reveals clustering of transcriptionally co-regulated genes.</title>
        <authorList>
            <person name="Voorhies M."/>
            <person name="Cohen S."/>
            <person name="Shea T.P."/>
            <person name="Petrus S."/>
            <person name="Munoz J.F."/>
            <person name="Poplawski S."/>
            <person name="Goldman W.E."/>
            <person name="Michael T."/>
            <person name="Cuomo C.A."/>
            <person name="Sil A."/>
            <person name="Beyhan S."/>
        </authorList>
    </citation>
    <scope>NUCLEOTIDE SEQUENCE [LARGE SCALE GENOMIC DNA]</scope>
    <source>
        <strain evidence="2 3">G184AR</strain>
    </source>
</reference>
<keyword evidence="1" id="KW-0732">Signal</keyword>
<evidence type="ECO:0000256" key="1">
    <source>
        <dbReference type="SAM" id="SignalP"/>
    </source>
</evidence>
<evidence type="ECO:0000313" key="2">
    <source>
        <dbReference type="EMBL" id="KAG5300137.1"/>
    </source>
</evidence>
<accession>A0A8H8D439</accession>
<organism evidence="2 3">
    <name type="scientific">Ajellomyces capsulatus</name>
    <name type="common">Darling's disease fungus</name>
    <name type="synonym">Histoplasma capsulatum</name>
    <dbReference type="NCBI Taxonomy" id="5037"/>
    <lineage>
        <taxon>Eukaryota</taxon>
        <taxon>Fungi</taxon>
        <taxon>Dikarya</taxon>
        <taxon>Ascomycota</taxon>
        <taxon>Pezizomycotina</taxon>
        <taxon>Eurotiomycetes</taxon>
        <taxon>Eurotiomycetidae</taxon>
        <taxon>Onygenales</taxon>
        <taxon>Ajellomycetaceae</taxon>
        <taxon>Histoplasma</taxon>
    </lineage>
</organism>
<dbReference type="AlphaFoldDB" id="A0A8H8D439"/>
<protein>
    <submittedName>
        <fullName evidence="2">Uncharacterized protein</fullName>
    </submittedName>
</protein>
<gene>
    <name evidence="2" type="ORF">I7I52_10678</name>
</gene>
<feature type="chain" id="PRO_5034300977" evidence="1">
    <location>
        <begin position="16"/>
        <end position="64"/>
    </location>
</feature>
<dbReference type="VEuPathDB" id="FungiDB:I7I52_10678"/>